<name>A0A1I7H2E2_9BACT</name>
<dbReference type="STRING" id="388950.GCA_001611675_00538"/>
<protein>
    <recommendedName>
        <fullName evidence="3">Signal transduction histidine kinase dimerisation/phosphoacceptor domain-containing protein</fullName>
    </recommendedName>
</protein>
<dbReference type="Proteomes" id="UP000182491">
    <property type="component" value="Unassembled WGS sequence"/>
</dbReference>
<proteinExistence type="predicted"/>
<evidence type="ECO:0000313" key="1">
    <source>
        <dbReference type="EMBL" id="SFU54782.1"/>
    </source>
</evidence>
<dbReference type="EMBL" id="FPCA01000001">
    <property type="protein sequence ID" value="SFU54782.1"/>
    <property type="molecule type" value="Genomic_DNA"/>
</dbReference>
<evidence type="ECO:0008006" key="3">
    <source>
        <dbReference type="Google" id="ProtNLM"/>
    </source>
</evidence>
<evidence type="ECO:0000313" key="2">
    <source>
        <dbReference type="Proteomes" id="UP000182491"/>
    </source>
</evidence>
<dbReference type="RefSeq" id="WP_068836736.1">
    <property type="nucleotide sequence ID" value="NZ_BMXC01000001.1"/>
</dbReference>
<sequence length="290" mass="33242">MTVDNQVFRITYEAFSRFSNNLIRCRDLQAVTACFRINLKYLFNFHTFRASYQRGNTFLHLQVSAGGANIEIANVPAYLPYEEELLEQRVPRHWTSITELDLPESYRLSAEEQAELWGWVIQIDADRHITVSVLSAGNRAFTRKDITFLKLVAENLEAKLFELCLLQELDSNNSRLEQALTTINEQNSVISSIMEYQKGVIVERTKEIASKNERLLEISVLNAHKVREPLSRVLGLINLLDMRPWSAEQVTADIMPRLRSSAQDLDGALKEVIEKSTSDLIKLQVTELQV</sequence>
<reference evidence="2" key="1">
    <citation type="submission" date="2016-10" db="EMBL/GenBank/DDBJ databases">
        <authorList>
            <person name="Varghese N."/>
        </authorList>
    </citation>
    <scope>NUCLEOTIDE SEQUENCE [LARGE SCALE GENOMIC DNA]</scope>
    <source>
        <strain evidence="2">DSM 18820</strain>
    </source>
</reference>
<dbReference type="OrthoDB" id="851424at2"/>
<organism evidence="1 2">
    <name type="scientific">Pontibacter akesuensis</name>
    <dbReference type="NCBI Taxonomy" id="388950"/>
    <lineage>
        <taxon>Bacteria</taxon>
        <taxon>Pseudomonadati</taxon>
        <taxon>Bacteroidota</taxon>
        <taxon>Cytophagia</taxon>
        <taxon>Cytophagales</taxon>
        <taxon>Hymenobacteraceae</taxon>
        <taxon>Pontibacter</taxon>
    </lineage>
</organism>
<dbReference type="AlphaFoldDB" id="A0A1I7H2E2"/>
<keyword evidence="2" id="KW-1185">Reference proteome</keyword>
<gene>
    <name evidence="1" type="ORF">SAMN04487941_1440</name>
</gene>
<accession>A0A1I7H2E2</accession>